<feature type="domain" description="Secretion system C-terminal sorting" evidence="2">
    <location>
        <begin position="256"/>
        <end position="316"/>
    </location>
</feature>
<organism evidence="3 4">
    <name type="scientific">Cytophaga hutchinsonii (strain ATCC 33406 / DSM 1761 / CIP 103989 / NBRC 15051 / NCIMB 9469 / D465)</name>
    <dbReference type="NCBI Taxonomy" id="269798"/>
    <lineage>
        <taxon>Bacteria</taxon>
        <taxon>Pseudomonadati</taxon>
        <taxon>Bacteroidota</taxon>
        <taxon>Cytophagia</taxon>
        <taxon>Cytophagales</taxon>
        <taxon>Cytophagaceae</taxon>
        <taxon>Cytophaga</taxon>
    </lineage>
</organism>
<dbReference type="Pfam" id="PF18962">
    <property type="entry name" value="Por_Secre_tail"/>
    <property type="match status" value="1"/>
</dbReference>
<feature type="signal peptide" evidence="1">
    <location>
        <begin position="1"/>
        <end position="19"/>
    </location>
</feature>
<gene>
    <name evidence="3" type="ordered locus">CHU_2708</name>
</gene>
<evidence type="ECO:0000256" key="1">
    <source>
        <dbReference type="SAM" id="SignalP"/>
    </source>
</evidence>
<evidence type="ECO:0000259" key="2">
    <source>
        <dbReference type="Pfam" id="PF18962"/>
    </source>
</evidence>
<keyword evidence="4" id="KW-1185">Reference proteome</keyword>
<reference evidence="3 4" key="1">
    <citation type="journal article" date="2007" name="Appl. Environ. Microbiol.">
        <title>Genome sequence of the cellulolytic gliding bacterium Cytophaga hutchinsonii.</title>
        <authorList>
            <person name="Xie G."/>
            <person name="Bruce D.C."/>
            <person name="Challacombe J.F."/>
            <person name="Chertkov O."/>
            <person name="Detter J.C."/>
            <person name="Gilna P."/>
            <person name="Han C.S."/>
            <person name="Lucas S."/>
            <person name="Misra M."/>
            <person name="Myers G.L."/>
            <person name="Richardson P."/>
            <person name="Tapia R."/>
            <person name="Thayer N."/>
            <person name="Thompson L.S."/>
            <person name="Brettin T.S."/>
            <person name="Henrissat B."/>
            <person name="Wilson D.B."/>
            <person name="McBride M.J."/>
        </authorList>
    </citation>
    <scope>NUCLEOTIDE SEQUENCE [LARGE SCALE GENOMIC DNA]</scope>
    <source>
        <strain evidence="4">ATCC 33406 / DSM 1761 / CIP 103989 / NBRC 15051 / NCIMB 9469 / D465</strain>
    </source>
</reference>
<proteinExistence type="predicted"/>
<dbReference type="InterPro" id="IPR026444">
    <property type="entry name" value="Secre_tail"/>
</dbReference>
<protein>
    <recommendedName>
        <fullName evidence="2">Secretion system C-terminal sorting domain-containing protein</fullName>
    </recommendedName>
</protein>
<dbReference type="AlphaFoldDB" id="A0A6N4SUG7"/>
<evidence type="ECO:0000313" key="4">
    <source>
        <dbReference type="Proteomes" id="UP000001822"/>
    </source>
</evidence>
<dbReference type="EMBL" id="CP000383">
    <property type="protein sequence ID" value="ABG59959.1"/>
    <property type="molecule type" value="Genomic_DNA"/>
</dbReference>
<dbReference type="NCBIfam" id="TIGR04183">
    <property type="entry name" value="Por_Secre_tail"/>
    <property type="match status" value="1"/>
</dbReference>
<keyword evidence="1" id="KW-0732">Signal</keyword>
<dbReference type="SMR" id="A0A6N4SUG7"/>
<evidence type="ECO:0000313" key="3">
    <source>
        <dbReference type="EMBL" id="ABG59959.1"/>
    </source>
</evidence>
<name>A0A6N4SUG7_CYTH3</name>
<dbReference type="KEGG" id="chu:CHU_2708"/>
<dbReference type="RefSeq" id="WP_011586069.1">
    <property type="nucleotide sequence ID" value="NC_008255.1"/>
</dbReference>
<sequence length="330" mass="33817">MKKVLLSLSMLAAVMTASAQNQIVLWNSTTGTSAITGVPYNFGVPDSDPNDPNVANPPAINGGLFVDTVTVGGVQTITATGSRSAQVAGVGGYYVGGFGGGSYSEPEVGQPWGTNVTGSGGSLANYFFNIKIKSASPGPIIKVQLESKDSANVQGYIINRATGTPGGNYETISIPLSAFSNTIGAYGDPINKAGHYMTAAFADSLFKIGFSVNNAGLNNGAGSVTFSITDIWISKDKTGIVTSTTSAAANIESTKVFPNPATEAFTAEVSLKNNSNVTIILSDMMGKQIATKSAANGSAAFETASLAKGMYTVTYVLDGTPAKTELVVVK</sequence>
<dbReference type="OrthoDB" id="5381604at2"/>
<dbReference type="Proteomes" id="UP000001822">
    <property type="component" value="Chromosome"/>
</dbReference>
<accession>A0A6N4SUG7</accession>
<feature type="chain" id="PRO_5026823952" description="Secretion system C-terminal sorting domain-containing protein" evidence="1">
    <location>
        <begin position="20"/>
        <end position="330"/>
    </location>
</feature>